<dbReference type="PROSITE" id="PS00369">
    <property type="entry name" value="PTS_HPR_HIS"/>
    <property type="match status" value="1"/>
</dbReference>
<evidence type="ECO:0000313" key="5">
    <source>
        <dbReference type="EMBL" id="CAB4705186.1"/>
    </source>
</evidence>
<dbReference type="Gene3D" id="3.30.1340.10">
    <property type="entry name" value="HPr-like"/>
    <property type="match status" value="1"/>
</dbReference>
<evidence type="ECO:0000256" key="3">
    <source>
        <dbReference type="ARBA" id="ARBA00022683"/>
    </source>
</evidence>
<evidence type="ECO:0000313" key="7">
    <source>
        <dbReference type="EMBL" id="CAB4918955.1"/>
    </source>
</evidence>
<evidence type="ECO:0000313" key="6">
    <source>
        <dbReference type="EMBL" id="CAB4803394.1"/>
    </source>
</evidence>
<accession>A0A6J6Y5V6</accession>
<dbReference type="GO" id="GO:0009401">
    <property type="term" value="P:phosphoenolpyruvate-dependent sugar phosphotransferase system"/>
    <property type="evidence" value="ECO:0007669"/>
    <property type="project" value="UniProtKB-KW"/>
</dbReference>
<dbReference type="CDD" id="cd00367">
    <property type="entry name" value="PTS-HPr_like"/>
    <property type="match status" value="1"/>
</dbReference>
<evidence type="ECO:0000259" key="4">
    <source>
        <dbReference type="PROSITE" id="PS51350"/>
    </source>
</evidence>
<dbReference type="Pfam" id="PF00381">
    <property type="entry name" value="PTS-HPr"/>
    <property type="match status" value="1"/>
</dbReference>
<dbReference type="InterPro" id="IPR001020">
    <property type="entry name" value="PTS_HPr_His_P_site"/>
</dbReference>
<feature type="domain" description="HPr" evidence="4">
    <location>
        <begin position="1"/>
        <end position="91"/>
    </location>
</feature>
<dbReference type="EMBL" id="CAFBOD010000005">
    <property type="protein sequence ID" value="CAB4973090.1"/>
    <property type="molecule type" value="Genomic_DNA"/>
</dbReference>
<proteinExistence type="predicted"/>
<dbReference type="NCBIfam" id="TIGR01003">
    <property type="entry name" value="PTS_HPr_family"/>
    <property type="match status" value="1"/>
</dbReference>
<comment type="subcellular location">
    <subcellularLocation>
        <location evidence="1">Cytoplasm</location>
    </subcellularLocation>
</comment>
<dbReference type="EMBL" id="CAFAAS010000005">
    <property type="protein sequence ID" value="CAB4803394.1"/>
    <property type="molecule type" value="Genomic_DNA"/>
</dbReference>
<protein>
    <submittedName>
        <fullName evidence="6">Unannotated protein</fullName>
    </submittedName>
</protein>
<name>A0A6J6Y5V6_9ZZZZ</name>
<gene>
    <name evidence="5" type="ORF">UFOPK2655_00378</name>
    <name evidence="6" type="ORF">UFOPK3077_00680</name>
    <name evidence="7" type="ORF">UFOPK3667_00560</name>
    <name evidence="8" type="ORF">UFOPK3903_00615</name>
    <name evidence="9" type="ORF">UFOPK4444_01279</name>
</gene>
<evidence type="ECO:0000256" key="2">
    <source>
        <dbReference type="ARBA" id="ARBA00022490"/>
    </source>
</evidence>
<dbReference type="InterPro" id="IPR050399">
    <property type="entry name" value="HPr"/>
</dbReference>
<dbReference type="PROSITE" id="PS51350">
    <property type="entry name" value="PTS_HPR_DOM"/>
    <property type="match status" value="1"/>
</dbReference>
<dbReference type="EMBL" id="CAFBRZ010000099">
    <property type="protein sequence ID" value="CAB5160794.1"/>
    <property type="molecule type" value="Genomic_DNA"/>
</dbReference>
<dbReference type="GO" id="GO:0005737">
    <property type="term" value="C:cytoplasm"/>
    <property type="evidence" value="ECO:0007669"/>
    <property type="project" value="UniProtKB-SubCell"/>
</dbReference>
<evidence type="ECO:0000256" key="1">
    <source>
        <dbReference type="ARBA" id="ARBA00004496"/>
    </source>
</evidence>
<dbReference type="EMBL" id="CAEZYE010000012">
    <property type="protein sequence ID" value="CAB4705186.1"/>
    <property type="molecule type" value="Genomic_DNA"/>
</dbReference>
<dbReference type="EMBL" id="CAFBMU010000004">
    <property type="protein sequence ID" value="CAB4918955.1"/>
    <property type="molecule type" value="Genomic_DNA"/>
</dbReference>
<sequence length="91" mass="9373">MIEFRSTVASAVGLHARPAALFASSAKSSGCTVRLSKVVDGVVSTPVDGASVLRVMTLGVKCGDQVVVQVEGATESETLANLQMIVESVDH</sequence>
<keyword evidence="2" id="KW-0963">Cytoplasm</keyword>
<reference evidence="6" key="1">
    <citation type="submission" date="2020-05" db="EMBL/GenBank/DDBJ databases">
        <authorList>
            <person name="Chiriac C."/>
            <person name="Salcher M."/>
            <person name="Ghai R."/>
            <person name="Kavagutti S V."/>
        </authorList>
    </citation>
    <scope>NUCLEOTIDE SEQUENCE</scope>
</reference>
<dbReference type="PANTHER" id="PTHR33705">
    <property type="entry name" value="PHOSPHOCARRIER PROTEIN HPR"/>
    <property type="match status" value="1"/>
</dbReference>
<dbReference type="AlphaFoldDB" id="A0A6J6Y5V6"/>
<evidence type="ECO:0000313" key="9">
    <source>
        <dbReference type="EMBL" id="CAB5160794.1"/>
    </source>
</evidence>
<keyword evidence="3" id="KW-0598">Phosphotransferase system</keyword>
<organism evidence="6">
    <name type="scientific">freshwater metagenome</name>
    <dbReference type="NCBI Taxonomy" id="449393"/>
    <lineage>
        <taxon>unclassified sequences</taxon>
        <taxon>metagenomes</taxon>
        <taxon>ecological metagenomes</taxon>
    </lineage>
</organism>
<dbReference type="InterPro" id="IPR035895">
    <property type="entry name" value="HPr-like_sf"/>
</dbReference>
<dbReference type="PRINTS" id="PR00107">
    <property type="entry name" value="PHOSPHOCPHPR"/>
</dbReference>
<evidence type="ECO:0000313" key="8">
    <source>
        <dbReference type="EMBL" id="CAB4973090.1"/>
    </source>
</evidence>
<dbReference type="InterPro" id="IPR000032">
    <property type="entry name" value="HPr-like"/>
</dbReference>
<dbReference type="SUPFAM" id="SSF55594">
    <property type="entry name" value="HPr-like"/>
    <property type="match status" value="1"/>
</dbReference>
<dbReference type="PANTHER" id="PTHR33705:SF2">
    <property type="entry name" value="PHOSPHOCARRIER PROTEIN NPR"/>
    <property type="match status" value="1"/>
</dbReference>